<protein>
    <submittedName>
        <fullName evidence="1">Uncharacterized protein</fullName>
    </submittedName>
</protein>
<dbReference type="Proteomes" id="UP000530928">
    <property type="component" value="Unassembled WGS sequence"/>
</dbReference>
<dbReference type="RefSeq" id="WP_181610218.1">
    <property type="nucleotide sequence ID" value="NZ_BAABAM010000002.1"/>
</dbReference>
<evidence type="ECO:0000313" key="2">
    <source>
        <dbReference type="Proteomes" id="UP000530928"/>
    </source>
</evidence>
<gene>
    <name evidence="1" type="ORF">HNR30_002760</name>
</gene>
<evidence type="ECO:0000313" key="1">
    <source>
        <dbReference type="EMBL" id="MBA2891419.1"/>
    </source>
</evidence>
<sequence>MPPSRGQRVYDEHWMPMQRLLDAKAIEQLMYLILALQEGEGAQDNAIYTGHQQLLTGLADDEGQVEGYVRNLHRRAQHLRLILDPPGDLPLASTCAS</sequence>
<keyword evidence="2" id="KW-1185">Reference proteome</keyword>
<comment type="caution">
    <text evidence="1">The sequence shown here is derived from an EMBL/GenBank/DDBJ whole genome shotgun (WGS) entry which is preliminary data.</text>
</comment>
<accession>A0A7W0CI06</accession>
<name>A0A7W0CI06_9ACTN</name>
<reference evidence="1 2" key="1">
    <citation type="submission" date="2020-07" db="EMBL/GenBank/DDBJ databases">
        <title>Genomic Encyclopedia of Type Strains, Phase IV (KMG-IV): sequencing the most valuable type-strain genomes for metagenomic binning, comparative biology and taxonomic classification.</title>
        <authorList>
            <person name="Goeker M."/>
        </authorList>
    </citation>
    <scope>NUCLEOTIDE SEQUENCE [LARGE SCALE GENOMIC DNA]</scope>
    <source>
        <strain evidence="1 2">DSM 45533</strain>
    </source>
</reference>
<dbReference type="AlphaFoldDB" id="A0A7W0CI06"/>
<organism evidence="1 2">
    <name type="scientific">Nonomuraea soli</name>
    <dbReference type="NCBI Taxonomy" id="1032476"/>
    <lineage>
        <taxon>Bacteria</taxon>
        <taxon>Bacillati</taxon>
        <taxon>Actinomycetota</taxon>
        <taxon>Actinomycetes</taxon>
        <taxon>Streptosporangiales</taxon>
        <taxon>Streptosporangiaceae</taxon>
        <taxon>Nonomuraea</taxon>
    </lineage>
</organism>
<dbReference type="EMBL" id="JACDUR010000003">
    <property type="protein sequence ID" value="MBA2891419.1"/>
    <property type="molecule type" value="Genomic_DNA"/>
</dbReference>
<proteinExistence type="predicted"/>